<sequence>VGGQGVGGEAVGGQGVGIPATLSSSTHLSFLGSLSEMTSELHCHPDALAFKKDFENKKDELVVMLFHLYNREIFDNKIPPYIKIHWNNRMTSTSGFCYKKRLYNKDVMFPSARIALSIKILDRACRLRDTLIHELCHAATWTINRSREGHGKLWRAWADKANQRFPELPPIKRRHQYIIFTKYTYKCMSCGSRVGRHSKSINLVGMRCGLCLGKFQLFLTDEMPKTSATSAPISVNSTSNPTGFALFVKNNYANVKKHCNIPHDQVMKLISLKFAELEGMKLGTNGNK</sequence>
<evidence type="ECO:0000259" key="1">
    <source>
        <dbReference type="SMART" id="SM00731"/>
    </source>
</evidence>
<dbReference type="GO" id="GO:0006974">
    <property type="term" value="P:DNA damage response"/>
    <property type="evidence" value="ECO:0007669"/>
    <property type="project" value="UniProtKB-ARBA"/>
</dbReference>
<dbReference type="InterPro" id="IPR035240">
    <property type="entry name" value="SprT_Zn_ribbon"/>
</dbReference>
<dbReference type="Pfam" id="PF17283">
    <property type="entry name" value="Zn_ribbon_SprT"/>
    <property type="match status" value="1"/>
</dbReference>
<dbReference type="EMBL" id="GEBQ01001112">
    <property type="protein sequence ID" value="JAT38865.1"/>
    <property type="molecule type" value="Transcribed_RNA"/>
</dbReference>
<evidence type="ECO:0000313" key="2">
    <source>
        <dbReference type="EMBL" id="JAT38865.1"/>
    </source>
</evidence>
<reference evidence="2" key="1">
    <citation type="submission" date="2015-11" db="EMBL/GenBank/DDBJ databases">
        <title>De novo transcriptome assembly of four potential Pierce s Disease insect vectors from Arizona vineyards.</title>
        <authorList>
            <person name="Tassone E.E."/>
        </authorList>
    </citation>
    <scope>NUCLEOTIDE SEQUENCE</scope>
</reference>
<dbReference type="SMART" id="SM00731">
    <property type="entry name" value="SprT"/>
    <property type="match status" value="1"/>
</dbReference>
<feature type="non-terminal residue" evidence="2">
    <location>
        <position position="1"/>
    </location>
</feature>
<proteinExistence type="predicted"/>
<name>A0A1B6MSJ9_9HEMI</name>
<dbReference type="AlphaFoldDB" id="A0A1B6MSJ9"/>
<dbReference type="PANTHER" id="PTHR23099">
    <property type="entry name" value="TRANSCRIPTIONAL REGULATOR"/>
    <property type="match status" value="1"/>
</dbReference>
<feature type="domain" description="SprT-like" evidence="1">
    <location>
        <begin position="59"/>
        <end position="218"/>
    </location>
</feature>
<gene>
    <name evidence="2" type="ORF">g.31403</name>
</gene>
<dbReference type="GO" id="GO:0005634">
    <property type="term" value="C:nucleus"/>
    <property type="evidence" value="ECO:0007669"/>
    <property type="project" value="TreeGrafter"/>
</dbReference>
<protein>
    <recommendedName>
        <fullName evidence="1">SprT-like domain-containing protein</fullName>
    </recommendedName>
</protein>
<accession>A0A1B6MSJ9</accession>
<organism evidence="2">
    <name type="scientific">Graphocephala atropunctata</name>
    <dbReference type="NCBI Taxonomy" id="36148"/>
    <lineage>
        <taxon>Eukaryota</taxon>
        <taxon>Metazoa</taxon>
        <taxon>Ecdysozoa</taxon>
        <taxon>Arthropoda</taxon>
        <taxon>Hexapoda</taxon>
        <taxon>Insecta</taxon>
        <taxon>Pterygota</taxon>
        <taxon>Neoptera</taxon>
        <taxon>Paraneoptera</taxon>
        <taxon>Hemiptera</taxon>
        <taxon>Auchenorrhyncha</taxon>
        <taxon>Membracoidea</taxon>
        <taxon>Cicadellidae</taxon>
        <taxon>Cicadellinae</taxon>
        <taxon>Cicadellini</taxon>
        <taxon>Graphocephala</taxon>
    </lineage>
</organism>
<dbReference type="PANTHER" id="PTHR23099:SF0">
    <property type="entry name" value="GERM CELL NUCLEAR ACIDIC PROTEIN"/>
    <property type="match status" value="1"/>
</dbReference>
<dbReference type="InterPro" id="IPR006640">
    <property type="entry name" value="SprT-like_domain"/>
</dbReference>
<dbReference type="Pfam" id="PF10263">
    <property type="entry name" value="SprT-like"/>
    <property type="match status" value="1"/>
</dbReference>